<name>A0A8J5IGY6_9STRA</name>
<evidence type="ECO:0000313" key="2">
    <source>
        <dbReference type="Proteomes" id="UP000709295"/>
    </source>
</evidence>
<dbReference type="Proteomes" id="UP000709295">
    <property type="component" value="Unassembled WGS sequence"/>
</dbReference>
<comment type="caution">
    <text evidence="1">The sequence shown here is derived from an EMBL/GenBank/DDBJ whole genome shotgun (WGS) entry which is preliminary data.</text>
</comment>
<protein>
    <submittedName>
        <fullName evidence="1">Uncharacterized protein</fullName>
    </submittedName>
</protein>
<gene>
    <name evidence="1" type="ORF">JG688_00009114</name>
</gene>
<proteinExistence type="predicted"/>
<reference evidence="1" key="1">
    <citation type="submission" date="2021-01" db="EMBL/GenBank/DDBJ databases">
        <title>Phytophthora aleatoria, a newly-described species from Pinus radiata is distinct from Phytophthora cactorum isolates based on comparative genomics.</title>
        <authorList>
            <person name="Mcdougal R."/>
            <person name="Panda P."/>
            <person name="Williams N."/>
            <person name="Studholme D.J."/>
        </authorList>
    </citation>
    <scope>NUCLEOTIDE SEQUENCE</scope>
    <source>
        <strain evidence="1">NZFS 4037</strain>
    </source>
</reference>
<accession>A0A8J5IGY6</accession>
<evidence type="ECO:0000313" key="1">
    <source>
        <dbReference type="EMBL" id="KAG6961387.1"/>
    </source>
</evidence>
<sequence length="127" mass="14391">TDEYPDDWDIVEEKECHGVLRCDHANCNARYWGRDVNAAINMVELLKNEVLGLTSVPRKLISLEWLNIEKTLVEEMPGSMLSLQYLNCNDTKASTINTDGYVSLRKLACRGCSIDPFSFDNGLDVMM</sequence>
<organism evidence="1 2">
    <name type="scientific">Phytophthora aleatoria</name>
    <dbReference type="NCBI Taxonomy" id="2496075"/>
    <lineage>
        <taxon>Eukaryota</taxon>
        <taxon>Sar</taxon>
        <taxon>Stramenopiles</taxon>
        <taxon>Oomycota</taxon>
        <taxon>Peronosporomycetes</taxon>
        <taxon>Peronosporales</taxon>
        <taxon>Peronosporaceae</taxon>
        <taxon>Phytophthora</taxon>
    </lineage>
</organism>
<keyword evidence="2" id="KW-1185">Reference proteome</keyword>
<dbReference type="AlphaFoldDB" id="A0A8J5IGY6"/>
<dbReference type="EMBL" id="JAENGY010000509">
    <property type="protein sequence ID" value="KAG6961387.1"/>
    <property type="molecule type" value="Genomic_DNA"/>
</dbReference>
<feature type="non-terminal residue" evidence="1">
    <location>
        <position position="1"/>
    </location>
</feature>